<dbReference type="RefSeq" id="WP_200611498.1">
    <property type="nucleotide sequence ID" value="NZ_CP071518.1"/>
</dbReference>
<dbReference type="KEGG" id="lsf:I8J32_009730"/>
<dbReference type="Gene3D" id="1.20.1260.10">
    <property type="match status" value="1"/>
</dbReference>
<keyword evidence="2" id="KW-1185">Reference proteome</keyword>
<organism evidence="1 2">
    <name type="scientific">Agrilutibacter solisilvae</name>
    <dbReference type="NCBI Taxonomy" id="2763317"/>
    <lineage>
        <taxon>Bacteria</taxon>
        <taxon>Pseudomonadati</taxon>
        <taxon>Pseudomonadota</taxon>
        <taxon>Gammaproteobacteria</taxon>
        <taxon>Lysobacterales</taxon>
        <taxon>Lysobacteraceae</taxon>
        <taxon>Agrilutibacter</taxon>
    </lineage>
</organism>
<dbReference type="SUPFAM" id="SSF47240">
    <property type="entry name" value="Ferritin-like"/>
    <property type="match status" value="1"/>
</dbReference>
<name>A0A974Y3F5_9GAMM</name>
<dbReference type="InterPro" id="IPR009078">
    <property type="entry name" value="Ferritin-like_SF"/>
</dbReference>
<evidence type="ECO:0008006" key="3">
    <source>
        <dbReference type="Google" id="ProtNLM"/>
    </source>
</evidence>
<protein>
    <recommendedName>
        <fullName evidence="3">DUF892 family protein</fullName>
    </recommendedName>
</protein>
<sequence>MKKTDYDSAQVSELLYQSLETELGGVQVYETALRCAVNDDLRKEWQEYLDQTRTHVDVLTRVFEALGMDTDTMTPGRAVVQHQGRSLVKAMEMALESGTPDAAQLVACECVVLAETKDHGNWELIGHVAKHGSGEATKVLKQAYEAVENDEDHHLYHTKGWCRELWIQSLGFPAVLPPPEEVKQVETAIGAARAEHSREQMRKH</sequence>
<evidence type="ECO:0000313" key="2">
    <source>
        <dbReference type="Proteomes" id="UP000639274"/>
    </source>
</evidence>
<dbReference type="InterPro" id="IPR012347">
    <property type="entry name" value="Ferritin-like"/>
</dbReference>
<dbReference type="EMBL" id="CP071518">
    <property type="protein sequence ID" value="QSX77086.1"/>
    <property type="molecule type" value="Genomic_DNA"/>
</dbReference>
<dbReference type="AlphaFoldDB" id="A0A974Y3F5"/>
<evidence type="ECO:0000313" key="1">
    <source>
        <dbReference type="EMBL" id="QSX77086.1"/>
    </source>
</evidence>
<proteinExistence type="predicted"/>
<dbReference type="Proteomes" id="UP000639274">
    <property type="component" value="Chromosome"/>
</dbReference>
<accession>A0A974Y3F5</accession>
<reference evidence="1 2" key="1">
    <citation type="submission" date="2021-03" db="EMBL/GenBank/DDBJ databases">
        <title>Lysobacter sp. nov. isolated from soil of gangwondo yeongwol, south Korea.</title>
        <authorList>
            <person name="Kim K.R."/>
            <person name="Kim K.H."/>
            <person name="Jeon C.O."/>
        </authorList>
    </citation>
    <scope>NUCLEOTIDE SEQUENCE [LARGE SCALE GENOMIC DNA]</scope>
    <source>
        <strain evidence="1 2">R19</strain>
    </source>
</reference>
<gene>
    <name evidence="1" type="ORF">I8J32_009730</name>
</gene>